<dbReference type="GO" id="GO:0030983">
    <property type="term" value="F:mismatched DNA binding"/>
    <property type="evidence" value="ECO:0007669"/>
    <property type="project" value="InterPro"/>
</dbReference>
<dbReference type="Proteomes" id="UP000091918">
    <property type="component" value="Unassembled WGS sequence"/>
</dbReference>
<dbReference type="STRING" id="1658172.A0A1B7NRG6"/>
<dbReference type="InterPro" id="IPR014762">
    <property type="entry name" value="DNA_mismatch_repair_CS"/>
</dbReference>
<proteinExistence type="inferred from homology"/>
<protein>
    <recommendedName>
        <fullName evidence="4">DNA mismatch repair protein S5 domain-containing protein</fullName>
    </recommendedName>
</protein>
<keyword evidence="6" id="KW-1185">Reference proteome</keyword>
<comment type="similarity">
    <text evidence="1">Belongs to the DNA mismatch repair MutL/HexB family.</text>
</comment>
<evidence type="ECO:0000256" key="1">
    <source>
        <dbReference type="ARBA" id="ARBA00006082"/>
    </source>
</evidence>
<name>A0A1B7NRG6_9EURO</name>
<dbReference type="GO" id="GO:0061982">
    <property type="term" value="P:meiosis I cell cycle process"/>
    <property type="evidence" value="ECO:0007669"/>
    <property type="project" value="UniProtKB-ARBA"/>
</dbReference>
<comment type="caution">
    <text evidence="5">The sequence shown here is derived from an EMBL/GenBank/DDBJ whole genome shotgun (WGS) entry which is preliminary data.</text>
</comment>
<reference evidence="5 6" key="1">
    <citation type="submission" date="2015-07" db="EMBL/GenBank/DDBJ databases">
        <title>Emmonsia species relationships and genome sequence.</title>
        <authorList>
            <person name="Cuomo C.A."/>
            <person name="Schwartz I.S."/>
            <person name="Kenyon C."/>
            <person name="de Hoog G.S."/>
            <person name="Govender N.P."/>
            <person name="Botha A."/>
            <person name="Moreno L."/>
            <person name="de Vries M."/>
            <person name="Munoz J.F."/>
            <person name="Stielow J.B."/>
        </authorList>
    </citation>
    <scope>NUCLEOTIDE SEQUENCE [LARGE SCALE GENOMIC DNA]</scope>
    <source>
        <strain evidence="5 6">CBS 136260</strain>
    </source>
</reference>
<dbReference type="Gene3D" id="3.30.230.10">
    <property type="match status" value="1"/>
</dbReference>
<dbReference type="GO" id="GO:0032389">
    <property type="term" value="C:MutLalpha complex"/>
    <property type="evidence" value="ECO:0007669"/>
    <property type="project" value="TreeGrafter"/>
</dbReference>
<dbReference type="OrthoDB" id="10263226at2759"/>
<feature type="domain" description="DNA mismatch repair protein S5" evidence="4">
    <location>
        <begin position="218"/>
        <end position="328"/>
    </location>
</feature>
<accession>A0A1B7NRG6</accession>
<dbReference type="InterPro" id="IPR020568">
    <property type="entry name" value="Ribosomal_Su5_D2-typ_SF"/>
</dbReference>
<dbReference type="FunFam" id="3.30.565.10:FF:000017">
    <property type="entry name" value="PMS1 homolog 1, mismatch repair system component"/>
    <property type="match status" value="1"/>
</dbReference>
<evidence type="ECO:0000256" key="3">
    <source>
        <dbReference type="SAM" id="MobiDB-lite"/>
    </source>
</evidence>
<dbReference type="InterPro" id="IPR038973">
    <property type="entry name" value="MutL/Mlh/Pms-like"/>
</dbReference>
<gene>
    <name evidence="5" type="ORF">ACJ72_06303</name>
</gene>
<dbReference type="GO" id="GO:0005524">
    <property type="term" value="F:ATP binding"/>
    <property type="evidence" value="ECO:0007669"/>
    <property type="project" value="InterPro"/>
</dbReference>
<dbReference type="Pfam" id="PF13589">
    <property type="entry name" value="HATPase_c_3"/>
    <property type="match status" value="1"/>
</dbReference>
<feature type="region of interest" description="Disordered" evidence="3">
    <location>
        <begin position="333"/>
        <end position="368"/>
    </location>
</feature>
<dbReference type="GO" id="GO:0140664">
    <property type="term" value="F:ATP-dependent DNA damage sensor activity"/>
    <property type="evidence" value="ECO:0007669"/>
    <property type="project" value="InterPro"/>
</dbReference>
<sequence>MAIDFLPPDCARAVRSASELSDPCSVVKELIDNSLDAGATCISVEVSANVLDIIQVKDNGTGIHPNDRHLVCKRSCTSKLQTIDDLKKVGGNTLGFRGEALASAAEMCGGILITTRTDGELVAASLRYDRAGLLVSCTKASHPIGTTVRVSEYLRFVPVRKQTTLKNTSKTISRMKKILNAYVLSRPEIRLCFKILKSRHDHSWTYASKENATVFDAMLKIVGGEATSQCDTVVWPQTQDDEDGFLSGSKECNDSNCPVLQLVAITPKPGYDCTKINNAGHGSITFMQLHCRPGSYDINVEPSKDDVLFEDSKLVLSMAEDLFKNVYGEIKPKDTPRSTCRIEEKGSFTQANQPRSLAASRHHTSEAERPAFRPAMLSYAVKDCHSNSHTRPSSLQAKASNASTRYSADIVSYPQPARDNAFLSNRPTNPWMLAKRQHRTTQKENTQSRDLDSYLLTPVHEDEPFRFENTTIENCRTNSVLASPLSPSPRFMRAPEAQLARSTNDKLLANAGKSLRSELHLVPQIRVFHDPAQRREFERTGNLESWIRNCQDSFNKSLEEGHHVGISDETCLAETAIAGRFGKQSHCNGTCRNKGDSPVESSSSILLSAPGINQCPAHMIIEGDDPQPVISSEKYDDQLSRIRESGSSHLNSSSQNIMVAEALNFEYRKKAAVQLYRQKQQQQLVSPPATFLSWAGADNAKTPQSSPYQNRYIGATADLASRFQEPEFPGYEAASSLSKMELEDPRAHFMRHKSALTLAGVNSKRESRNLLPLEAIPEEFALHGLCINWDNQDDKSLTPGNELSKTDEYIRTGIVPPPPAFFEVQLSDISFWTRRLLALIQEQYRSENGNGDGVGGTQLVFDSVSNITCNNIVTGLKASLKSHLQVSNP</sequence>
<dbReference type="AlphaFoldDB" id="A0A1B7NRG6"/>
<dbReference type="EMBL" id="LGUA01001044">
    <property type="protein sequence ID" value="OAX79379.1"/>
    <property type="molecule type" value="Genomic_DNA"/>
</dbReference>
<dbReference type="SUPFAM" id="SSF55874">
    <property type="entry name" value="ATPase domain of HSP90 chaperone/DNA topoisomerase II/histidine kinase"/>
    <property type="match status" value="1"/>
</dbReference>
<dbReference type="PANTHER" id="PTHR10073">
    <property type="entry name" value="DNA MISMATCH REPAIR PROTEIN MLH, PMS, MUTL"/>
    <property type="match status" value="1"/>
</dbReference>
<evidence type="ECO:0000313" key="6">
    <source>
        <dbReference type="Proteomes" id="UP000091918"/>
    </source>
</evidence>
<evidence type="ECO:0000256" key="2">
    <source>
        <dbReference type="ARBA" id="ARBA00022763"/>
    </source>
</evidence>
<organism evidence="5 6">
    <name type="scientific">Emergomyces africanus</name>
    <dbReference type="NCBI Taxonomy" id="1955775"/>
    <lineage>
        <taxon>Eukaryota</taxon>
        <taxon>Fungi</taxon>
        <taxon>Dikarya</taxon>
        <taxon>Ascomycota</taxon>
        <taxon>Pezizomycotina</taxon>
        <taxon>Eurotiomycetes</taxon>
        <taxon>Eurotiomycetidae</taxon>
        <taxon>Onygenales</taxon>
        <taxon>Ajellomycetaceae</taxon>
        <taxon>Emergomyces</taxon>
    </lineage>
</organism>
<dbReference type="InterPro" id="IPR036890">
    <property type="entry name" value="HATPase_C_sf"/>
</dbReference>
<dbReference type="PANTHER" id="PTHR10073:SF41">
    <property type="entry name" value="MISMATCH REPAIR PROTEIN, PUTATIVE (AFU_ORTHOLOGUE AFUA_8G05820)-RELATED"/>
    <property type="match status" value="1"/>
</dbReference>
<evidence type="ECO:0000259" key="4">
    <source>
        <dbReference type="SMART" id="SM01340"/>
    </source>
</evidence>
<dbReference type="InterPro" id="IPR014721">
    <property type="entry name" value="Ribsml_uS5_D2-typ_fold_subgr"/>
</dbReference>
<dbReference type="PROSITE" id="PS00058">
    <property type="entry name" value="DNA_MISMATCH_REPAIR_1"/>
    <property type="match status" value="1"/>
</dbReference>
<keyword evidence="2" id="KW-0227">DNA damage</keyword>
<feature type="compositionally biased region" description="Basic and acidic residues" evidence="3">
    <location>
        <begin position="333"/>
        <end position="346"/>
    </location>
</feature>
<dbReference type="Gene3D" id="3.30.565.10">
    <property type="entry name" value="Histidine kinase-like ATPase, C-terminal domain"/>
    <property type="match status" value="1"/>
</dbReference>
<evidence type="ECO:0000313" key="5">
    <source>
        <dbReference type="EMBL" id="OAX79379.1"/>
    </source>
</evidence>
<dbReference type="GO" id="GO:0016887">
    <property type="term" value="F:ATP hydrolysis activity"/>
    <property type="evidence" value="ECO:0007669"/>
    <property type="project" value="InterPro"/>
</dbReference>
<dbReference type="GO" id="GO:0006298">
    <property type="term" value="P:mismatch repair"/>
    <property type="evidence" value="ECO:0007669"/>
    <property type="project" value="InterPro"/>
</dbReference>
<dbReference type="SMART" id="SM01340">
    <property type="entry name" value="DNA_mis_repair"/>
    <property type="match status" value="1"/>
</dbReference>
<dbReference type="InterPro" id="IPR013507">
    <property type="entry name" value="DNA_mismatch_S5_2-like"/>
</dbReference>
<dbReference type="SUPFAM" id="SSF54211">
    <property type="entry name" value="Ribosomal protein S5 domain 2-like"/>
    <property type="match status" value="1"/>
</dbReference>